<feature type="domain" description="Glutaredoxin" evidence="3">
    <location>
        <begin position="83"/>
        <end position="141"/>
    </location>
</feature>
<dbReference type="InterPro" id="IPR036249">
    <property type="entry name" value="Thioredoxin-like_sf"/>
</dbReference>
<dbReference type="Gene3D" id="3.40.30.10">
    <property type="entry name" value="Glutaredoxin"/>
    <property type="match status" value="1"/>
</dbReference>
<dbReference type="SUPFAM" id="SSF52833">
    <property type="entry name" value="Thioredoxin-like"/>
    <property type="match status" value="1"/>
</dbReference>
<reference evidence="5 6" key="1">
    <citation type="submission" date="2023-07" db="EMBL/GenBank/DDBJ databases">
        <title>Sorghum-associated microbial communities from plants grown in Nebraska, USA.</title>
        <authorList>
            <person name="Schachtman D."/>
        </authorList>
    </citation>
    <scope>NUCLEOTIDE SEQUENCE [LARGE SCALE GENOMIC DNA]</scope>
    <source>
        <strain evidence="5 6">BE240</strain>
    </source>
</reference>
<keyword evidence="6" id="KW-1185">Reference proteome</keyword>
<evidence type="ECO:0000259" key="3">
    <source>
        <dbReference type="Pfam" id="PF00462"/>
    </source>
</evidence>
<organism evidence="5 6">
    <name type="scientific">Hydrogenophaga laconesensis</name>
    <dbReference type="NCBI Taxonomy" id="1805971"/>
    <lineage>
        <taxon>Bacteria</taxon>
        <taxon>Pseudomonadati</taxon>
        <taxon>Pseudomonadota</taxon>
        <taxon>Betaproteobacteria</taxon>
        <taxon>Burkholderiales</taxon>
        <taxon>Comamonadaceae</taxon>
        <taxon>Hydrogenophaga</taxon>
    </lineage>
</organism>
<sequence length="218" mass="22795">MNVRSPVFRLSALTLLASVLLPPAAAQGVYRIVGPDGKVTFSDQPPPATTPARPSGSVTASASSGAGSQLPFELRQVSSRFPVTLYTGRECAPCNSGRNLLNARGIPYSERTVDTFQDGEALKRLSGETSLPFLTIGNQRIKGYSDSEWTQFLDAAGYPRQSALPSNYRRPAATPLVAVQADPATAQPSSAGTSGGSRAAPAEVPVAPPPQNPAGIRF</sequence>
<evidence type="ECO:0000259" key="4">
    <source>
        <dbReference type="Pfam" id="PF13511"/>
    </source>
</evidence>
<feature type="signal peptide" evidence="2">
    <location>
        <begin position="1"/>
        <end position="26"/>
    </location>
</feature>
<feature type="compositionally biased region" description="Low complexity" evidence="1">
    <location>
        <begin position="55"/>
        <end position="66"/>
    </location>
</feature>
<feature type="chain" id="PRO_5045410285" evidence="2">
    <location>
        <begin position="27"/>
        <end position="218"/>
    </location>
</feature>
<dbReference type="Pfam" id="PF00462">
    <property type="entry name" value="Glutaredoxin"/>
    <property type="match status" value="1"/>
</dbReference>
<evidence type="ECO:0000256" key="2">
    <source>
        <dbReference type="SAM" id="SignalP"/>
    </source>
</evidence>
<dbReference type="InterPro" id="IPR025392">
    <property type="entry name" value="DUF4124"/>
</dbReference>
<comment type="caution">
    <text evidence="5">The sequence shown here is derived from an EMBL/GenBank/DDBJ whole genome shotgun (WGS) entry which is preliminary data.</text>
</comment>
<name>A0ABU1VFA9_9BURK</name>
<dbReference type="Proteomes" id="UP001265550">
    <property type="component" value="Unassembled WGS sequence"/>
</dbReference>
<proteinExistence type="predicted"/>
<evidence type="ECO:0000313" key="6">
    <source>
        <dbReference type="Proteomes" id="UP001265550"/>
    </source>
</evidence>
<dbReference type="EMBL" id="JAVDWE010000012">
    <property type="protein sequence ID" value="MDR7096164.1"/>
    <property type="molecule type" value="Genomic_DNA"/>
</dbReference>
<evidence type="ECO:0000313" key="5">
    <source>
        <dbReference type="EMBL" id="MDR7096164.1"/>
    </source>
</evidence>
<dbReference type="InterPro" id="IPR002109">
    <property type="entry name" value="Glutaredoxin"/>
</dbReference>
<dbReference type="RefSeq" id="WP_204734942.1">
    <property type="nucleotide sequence ID" value="NZ_JAVDWE010000012.1"/>
</dbReference>
<keyword evidence="2" id="KW-0732">Signal</keyword>
<accession>A0ABU1VFA9</accession>
<feature type="compositionally biased region" description="Low complexity" evidence="1">
    <location>
        <begin position="189"/>
        <end position="205"/>
    </location>
</feature>
<protein>
    <submittedName>
        <fullName evidence="5">Glutaredoxin</fullName>
    </submittedName>
</protein>
<dbReference type="CDD" id="cd02976">
    <property type="entry name" value="NrdH"/>
    <property type="match status" value="1"/>
</dbReference>
<feature type="region of interest" description="Disordered" evidence="1">
    <location>
        <begin position="179"/>
        <end position="218"/>
    </location>
</feature>
<feature type="region of interest" description="Disordered" evidence="1">
    <location>
        <begin position="40"/>
        <end position="66"/>
    </location>
</feature>
<dbReference type="PROSITE" id="PS51354">
    <property type="entry name" value="GLUTAREDOXIN_2"/>
    <property type="match status" value="1"/>
</dbReference>
<evidence type="ECO:0000256" key="1">
    <source>
        <dbReference type="SAM" id="MobiDB-lite"/>
    </source>
</evidence>
<feature type="domain" description="DUF4124" evidence="4">
    <location>
        <begin position="16"/>
        <end position="55"/>
    </location>
</feature>
<dbReference type="Pfam" id="PF13511">
    <property type="entry name" value="DUF4124"/>
    <property type="match status" value="1"/>
</dbReference>
<gene>
    <name evidence="5" type="ORF">J2X09_003919</name>
</gene>